<keyword evidence="7" id="KW-1185">Reference proteome</keyword>
<dbReference type="Gene3D" id="2.60.40.10">
    <property type="entry name" value="Immunoglobulins"/>
    <property type="match status" value="1"/>
</dbReference>
<dbReference type="Proteomes" id="UP000027192">
    <property type="component" value="Unassembled WGS sequence"/>
</dbReference>
<feature type="domain" description="Peptidase S1" evidence="5">
    <location>
        <begin position="33"/>
        <end position="268"/>
    </location>
</feature>
<keyword evidence="1" id="KW-1015">Disulfide bond</keyword>
<feature type="chain" id="PRO_5001625831" description="Peptidase S1 domain-containing protein" evidence="4">
    <location>
        <begin position="22"/>
        <end position="554"/>
    </location>
</feature>
<reference evidence="6 7" key="1">
    <citation type="submission" date="2014-04" db="EMBL/GenBank/DDBJ databases">
        <title>Draft genome sequence of Photobacterium halotolerans S2753: a solonamide, ngercheumicin and holomycin producer.</title>
        <authorList>
            <person name="Machado H.R."/>
            <person name="Gram L."/>
        </authorList>
    </citation>
    <scope>NUCLEOTIDE SEQUENCE [LARGE SCALE GENOMIC DNA]</scope>
    <source>
        <strain evidence="6 7">S2753</strain>
    </source>
</reference>
<dbReference type="PROSITE" id="PS00134">
    <property type="entry name" value="TRYPSIN_HIS"/>
    <property type="match status" value="1"/>
</dbReference>
<dbReference type="InterPro" id="IPR013783">
    <property type="entry name" value="Ig-like_fold"/>
</dbReference>
<keyword evidence="2" id="KW-0720">Serine protease</keyword>
<comment type="caution">
    <text evidence="6">The sequence shown here is derived from an EMBL/GenBank/DDBJ whole genome shotgun (WGS) entry which is preliminary data.</text>
</comment>
<dbReference type="SUPFAM" id="SSF50494">
    <property type="entry name" value="Trypsin-like serine proteases"/>
    <property type="match status" value="1"/>
</dbReference>
<evidence type="ECO:0000313" key="6">
    <source>
        <dbReference type="EMBL" id="KDM91799.1"/>
    </source>
</evidence>
<sequence length="554" mass="61658">MTQFYLPGVIGALLLASFSFAASGMESDITSRIIGGQKSKLNTWPFMVALNRPNKNHAFCGGSFLGDRYVLTAAHCVQGLKPADAEVVVGAYDMNDLSSAERVTIKHIYQHKDYQSAFKTKGDDIAILELTKSVEKSRIELASQNNFDELKESYLLTAIGFGYRKYDPILKAGSDSSPVLHQVGVPFVPLTQCKKFPGSYQNLREGVFCAGETGKDTCMGDSGGPVLFDTNDGPKQMGIVSWGNGCGIYPGVYTEVSHYNDWIADHIKGLSYRQSEDLGIIQMGNYFHTFTFTNHSSETIRLNNPKVTVDGLELGYIDPNKDQCSGDLEPDAECSIEISYLIPRYKQGRVLLEFDSDNFRAGKVTAWLDYHALQDAPQEVSQYLSTLPGHRAYDNGNVWRVSGDDLRSATNLGKDQVSELVLEGLPRGELTFNYWVHSTEFLDSLTIYVNGVVNQTIRGSKSGDVLNRGPQSVEMYDQRNIVRLVYHRHQYSQQLDSHVSLTNIKHQKLTLDLIREELELLRAMNASQSGGGSIDFGVGFGLLVLAWIRRSRYQ</sequence>
<keyword evidence="3" id="KW-0472">Membrane</keyword>
<keyword evidence="4" id="KW-0732">Signal</keyword>
<dbReference type="InterPro" id="IPR033116">
    <property type="entry name" value="TRYPSIN_SER"/>
</dbReference>
<dbReference type="PROSITE" id="PS50240">
    <property type="entry name" value="TRYPSIN_DOM"/>
    <property type="match status" value="1"/>
</dbReference>
<dbReference type="AlphaFoldDB" id="A0A066RN81"/>
<keyword evidence="3" id="KW-0812">Transmembrane</keyword>
<evidence type="ECO:0000313" key="7">
    <source>
        <dbReference type="Proteomes" id="UP000027192"/>
    </source>
</evidence>
<accession>A0A066RN81</accession>
<keyword evidence="2" id="KW-0645">Protease</keyword>
<dbReference type="GO" id="GO:0006508">
    <property type="term" value="P:proteolysis"/>
    <property type="evidence" value="ECO:0007669"/>
    <property type="project" value="UniProtKB-KW"/>
</dbReference>
<evidence type="ECO:0000256" key="1">
    <source>
        <dbReference type="ARBA" id="ARBA00023157"/>
    </source>
</evidence>
<organism evidence="6 7">
    <name type="scientific">Photobacterium galatheae</name>
    <dbReference type="NCBI Taxonomy" id="1654360"/>
    <lineage>
        <taxon>Bacteria</taxon>
        <taxon>Pseudomonadati</taxon>
        <taxon>Pseudomonadota</taxon>
        <taxon>Gammaproteobacteria</taxon>
        <taxon>Vibrionales</taxon>
        <taxon>Vibrionaceae</taxon>
        <taxon>Photobacterium</taxon>
    </lineage>
</organism>
<dbReference type="PROSITE" id="PS00135">
    <property type="entry name" value="TRYPSIN_SER"/>
    <property type="match status" value="1"/>
</dbReference>
<dbReference type="GO" id="GO:0004252">
    <property type="term" value="F:serine-type endopeptidase activity"/>
    <property type="evidence" value="ECO:0007669"/>
    <property type="project" value="InterPro"/>
</dbReference>
<dbReference type="PRINTS" id="PR00722">
    <property type="entry name" value="CHYMOTRYPSIN"/>
</dbReference>
<dbReference type="SMART" id="SM00020">
    <property type="entry name" value="Tryp_SPc"/>
    <property type="match status" value="1"/>
</dbReference>
<name>A0A066RN81_9GAMM</name>
<keyword evidence="3" id="KW-1133">Transmembrane helix</keyword>
<dbReference type="RefSeq" id="WP_036751718.1">
    <property type="nucleotide sequence ID" value="NZ_JAGSGC010000001.1"/>
</dbReference>
<gene>
    <name evidence="6" type="ORF">EA58_09835</name>
</gene>
<dbReference type="InterPro" id="IPR043504">
    <property type="entry name" value="Peptidase_S1_PA_chymotrypsin"/>
</dbReference>
<feature type="transmembrane region" description="Helical" evidence="3">
    <location>
        <begin position="530"/>
        <end position="548"/>
    </location>
</feature>
<proteinExistence type="predicted"/>
<dbReference type="Pfam" id="PF00089">
    <property type="entry name" value="Trypsin"/>
    <property type="match status" value="1"/>
</dbReference>
<dbReference type="STRING" id="1654360.EA58_09835"/>
<evidence type="ECO:0000256" key="2">
    <source>
        <dbReference type="RuleBase" id="RU363034"/>
    </source>
</evidence>
<dbReference type="Gene3D" id="2.40.10.10">
    <property type="entry name" value="Trypsin-like serine proteases"/>
    <property type="match status" value="1"/>
</dbReference>
<dbReference type="FunFam" id="2.40.10.10:FF:000068">
    <property type="entry name" value="transmembrane protease serine 2"/>
    <property type="match status" value="1"/>
</dbReference>
<dbReference type="PANTHER" id="PTHR24256">
    <property type="entry name" value="TRYPTASE-RELATED"/>
    <property type="match status" value="1"/>
</dbReference>
<dbReference type="InterPro" id="IPR009003">
    <property type="entry name" value="Peptidase_S1_PA"/>
</dbReference>
<evidence type="ECO:0000256" key="4">
    <source>
        <dbReference type="SAM" id="SignalP"/>
    </source>
</evidence>
<evidence type="ECO:0000259" key="5">
    <source>
        <dbReference type="PROSITE" id="PS50240"/>
    </source>
</evidence>
<dbReference type="InterPro" id="IPR001314">
    <property type="entry name" value="Peptidase_S1A"/>
</dbReference>
<protein>
    <recommendedName>
        <fullName evidence="5">Peptidase S1 domain-containing protein</fullName>
    </recommendedName>
</protein>
<dbReference type="InterPro" id="IPR051487">
    <property type="entry name" value="Ser/Thr_Proteases_Immune/Dev"/>
</dbReference>
<dbReference type="CDD" id="cd00190">
    <property type="entry name" value="Tryp_SPc"/>
    <property type="match status" value="1"/>
</dbReference>
<evidence type="ECO:0000256" key="3">
    <source>
        <dbReference type="SAM" id="Phobius"/>
    </source>
</evidence>
<dbReference type="InterPro" id="IPR018114">
    <property type="entry name" value="TRYPSIN_HIS"/>
</dbReference>
<keyword evidence="2" id="KW-0378">Hydrolase</keyword>
<dbReference type="InterPro" id="IPR001254">
    <property type="entry name" value="Trypsin_dom"/>
</dbReference>
<feature type="signal peptide" evidence="4">
    <location>
        <begin position="1"/>
        <end position="21"/>
    </location>
</feature>
<dbReference type="EMBL" id="JMIB01000018">
    <property type="protein sequence ID" value="KDM91799.1"/>
    <property type="molecule type" value="Genomic_DNA"/>
</dbReference>